<accession>A0AAX0Q8W1</accession>
<dbReference type="EMBL" id="LMVO01000015">
    <property type="protein sequence ID" value="PAV09330.1"/>
    <property type="molecule type" value="Genomic_DNA"/>
</dbReference>
<dbReference type="AlphaFoldDB" id="A0AAX0Q8W1"/>
<dbReference type="Proteomes" id="UP000243820">
    <property type="component" value="Unassembled WGS sequence"/>
</dbReference>
<comment type="caution">
    <text evidence="1">The sequence shown here is derived from an EMBL/GenBank/DDBJ whole genome shotgun (WGS) entry which is preliminary data.</text>
</comment>
<evidence type="ECO:0000313" key="2">
    <source>
        <dbReference type="Proteomes" id="UP000243820"/>
    </source>
</evidence>
<sequence>MNPLNSHIKKETQGEFLHPVLMFPPIASSQIKDLVARQSLAQLRPVLWTGPPRLRDLKVPATRKPSV</sequence>
<gene>
    <name evidence="1" type="ORF">ASJ83_07965</name>
</gene>
<evidence type="ECO:0000313" key="1">
    <source>
        <dbReference type="EMBL" id="PAV09330.1"/>
    </source>
</evidence>
<organism evidence="1 2">
    <name type="scientific">Methanocorpusculum parvum</name>
    <dbReference type="NCBI Taxonomy" id="2193"/>
    <lineage>
        <taxon>Archaea</taxon>
        <taxon>Methanobacteriati</taxon>
        <taxon>Methanobacteriota</taxon>
        <taxon>Stenosarchaea group</taxon>
        <taxon>Methanomicrobia</taxon>
        <taxon>Methanomicrobiales</taxon>
        <taxon>Methanocorpusculaceae</taxon>
        <taxon>Methanocorpusculum</taxon>
    </lineage>
</organism>
<reference evidence="1 2" key="1">
    <citation type="journal article" date="2017" name="BMC Genomics">
        <title>Genomic analysis of methanogenic archaea reveals a shift towards energy conservation.</title>
        <authorList>
            <person name="Gilmore S.P."/>
            <person name="Henske J.K."/>
            <person name="Sexton J.A."/>
            <person name="Solomon K.V."/>
            <person name="Seppala S."/>
            <person name="Yoo J.I."/>
            <person name="Huyett L.M."/>
            <person name="Pressman A."/>
            <person name="Cogan J.Z."/>
            <person name="Kivenson V."/>
            <person name="Peng X."/>
            <person name="Tan Y."/>
            <person name="Valentine D.L."/>
            <person name="O'Malley M.A."/>
        </authorList>
    </citation>
    <scope>NUCLEOTIDE SEQUENCE [LARGE SCALE GENOMIC DNA]</scope>
    <source>
        <strain evidence="1 2">XII</strain>
    </source>
</reference>
<proteinExistence type="predicted"/>
<protein>
    <submittedName>
        <fullName evidence="1">Uncharacterized protein</fullName>
    </submittedName>
</protein>
<keyword evidence="2" id="KW-1185">Reference proteome</keyword>
<name>A0AAX0Q8W1_9EURY</name>